<proteinExistence type="predicted"/>
<dbReference type="EMBL" id="LAZR01063824">
    <property type="protein sequence ID" value="KKK58737.1"/>
    <property type="molecule type" value="Genomic_DNA"/>
</dbReference>
<comment type="caution">
    <text evidence="1">The sequence shown here is derived from an EMBL/GenBank/DDBJ whole genome shotgun (WGS) entry which is preliminary data.</text>
</comment>
<reference evidence="1" key="1">
    <citation type="journal article" date="2015" name="Nature">
        <title>Complex archaea that bridge the gap between prokaryotes and eukaryotes.</title>
        <authorList>
            <person name="Spang A."/>
            <person name="Saw J.H."/>
            <person name="Jorgensen S.L."/>
            <person name="Zaremba-Niedzwiedzka K."/>
            <person name="Martijn J."/>
            <person name="Lind A.E."/>
            <person name="van Eijk R."/>
            <person name="Schleper C."/>
            <person name="Guy L."/>
            <person name="Ettema T.J."/>
        </authorList>
    </citation>
    <scope>NUCLEOTIDE SEQUENCE</scope>
</reference>
<evidence type="ECO:0000313" key="1">
    <source>
        <dbReference type="EMBL" id="KKK58737.1"/>
    </source>
</evidence>
<sequence>MAVYELAPEERIVAMTEYQGRMLIATTHRLFEMEEVAGPEPWPGGAGSTLEIKPILMEARDGKSED</sequence>
<name>A0A0F8WPB4_9ZZZZ</name>
<accession>A0A0F8WPB4</accession>
<dbReference type="AlphaFoldDB" id="A0A0F8WPB4"/>
<protein>
    <submittedName>
        <fullName evidence="1">Uncharacterized protein</fullName>
    </submittedName>
</protein>
<gene>
    <name evidence="1" type="ORF">LCGC14_3041390</name>
</gene>
<organism evidence="1">
    <name type="scientific">marine sediment metagenome</name>
    <dbReference type="NCBI Taxonomy" id="412755"/>
    <lineage>
        <taxon>unclassified sequences</taxon>
        <taxon>metagenomes</taxon>
        <taxon>ecological metagenomes</taxon>
    </lineage>
</organism>